<name>A0ACC0WJ48_9STRA</name>
<evidence type="ECO:0000313" key="2">
    <source>
        <dbReference type="Proteomes" id="UP001163321"/>
    </source>
</evidence>
<accession>A0ACC0WJ48</accession>
<proteinExistence type="predicted"/>
<comment type="caution">
    <text evidence="1">The sequence shown here is derived from an EMBL/GenBank/DDBJ whole genome shotgun (WGS) entry which is preliminary data.</text>
</comment>
<evidence type="ECO:0000313" key="1">
    <source>
        <dbReference type="EMBL" id="KAI9918878.1"/>
    </source>
</evidence>
<reference evidence="1 2" key="1">
    <citation type="journal article" date="2022" name="bioRxiv">
        <title>The genome of the oomycete Peronosclerospora sorghi, a cosmopolitan pathogen of maize and sorghum, is inflated with dispersed pseudogenes.</title>
        <authorList>
            <person name="Fletcher K."/>
            <person name="Martin F."/>
            <person name="Isakeit T."/>
            <person name="Cavanaugh K."/>
            <person name="Magill C."/>
            <person name="Michelmore R."/>
        </authorList>
    </citation>
    <scope>NUCLEOTIDE SEQUENCE [LARGE SCALE GENOMIC DNA]</scope>
    <source>
        <strain evidence="1">P6</strain>
    </source>
</reference>
<protein>
    <submittedName>
        <fullName evidence="1">Uncharacterized protein</fullName>
    </submittedName>
</protein>
<gene>
    <name evidence="1" type="ORF">PsorP6_011377</name>
</gene>
<keyword evidence="2" id="KW-1185">Reference proteome</keyword>
<dbReference type="EMBL" id="CM047591">
    <property type="protein sequence ID" value="KAI9918878.1"/>
    <property type="molecule type" value="Genomic_DNA"/>
</dbReference>
<dbReference type="Proteomes" id="UP001163321">
    <property type="component" value="Chromosome 12"/>
</dbReference>
<sequence>MSLSLGRRHLSLQPRKTTAAQKTFRLSETPVEKLTQAEIAACREAEEAHKIEKVDKKGIKYDNSYKANRNRDQVEPTEARSLDAALDLLSVGSKELEKHPERRAKAAYKAFEAVMLPHLKEDYPGLKLSQYNQNLKSCKMSSTLNN</sequence>
<organism evidence="1 2">
    <name type="scientific">Peronosclerospora sorghi</name>
    <dbReference type="NCBI Taxonomy" id="230839"/>
    <lineage>
        <taxon>Eukaryota</taxon>
        <taxon>Sar</taxon>
        <taxon>Stramenopiles</taxon>
        <taxon>Oomycota</taxon>
        <taxon>Peronosporomycetes</taxon>
        <taxon>Peronosporales</taxon>
        <taxon>Peronosporaceae</taxon>
        <taxon>Peronosclerospora</taxon>
    </lineage>
</organism>